<proteinExistence type="predicted"/>
<dbReference type="CDD" id="cd22160">
    <property type="entry name" value="F-box_AtFBL13-like"/>
    <property type="match status" value="1"/>
</dbReference>
<dbReference type="PANTHER" id="PTHR31293">
    <property type="entry name" value="RNI-LIKE SUPERFAMILY PROTEIN"/>
    <property type="match status" value="1"/>
</dbReference>
<keyword evidence="1" id="KW-1133">Transmembrane helix</keyword>
<evidence type="ECO:0000313" key="4">
    <source>
        <dbReference type="Proteomes" id="UP001396334"/>
    </source>
</evidence>
<dbReference type="InterPro" id="IPR036047">
    <property type="entry name" value="F-box-like_dom_sf"/>
</dbReference>
<keyword evidence="4" id="KW-1185">Reference proteome</keyword>
<evidence type="ECO:0000313" key="3">
    <source>
        <dbReference type="EMBL" id="KAK8490653.1"/>
    </source>
</evidence>
<reference evidence="3 4" key="1">
    <citation type="journal article" date="2024" name="G3 (Bethesda)">
        <title>Genome assembly of Hibiscus sabdariffa L. provides insights into metabolisms of medicinal natural products.</title>
        <authorList>
            <person name="Kim T."/>
        </authorList>
    </citation>
    <scope>NUCLEOTIDE SEQUENCE [LARGE SCALE GENOMIC DNA]</scope>
    <source>
        <strain evidence="3">TK-2024</strain>
        <tissue evidence="3">Old leaves</tissue>
    </source>
</reference>
<feature type="transmembrane region" description="Helical" evidence="1">
    <location>
        <begin position="47"/>
        <end position="69"/>
    </location>
</feature>
<sequence length="99" mass="10891">MASSMAKKAKHDDRISKLPDSILSRILSLLPIKDAVSTSILSTRWRYLFAFMLNLKLIFSYSSVLLHIMQDAGEIETGIARCNGGSDQCLFALPKDSGA</sequence>
<accession>A0ABR2AD01</accession>
<dbReference type="InterPro" id="IPR001810">
    <property type="entry name" value="F-box_dom"/>
</dbReference>
<dbReference type="PROSITE" id="PS50181">
    <property type="entry name" value="FBOX"/>
    <property type="match status" value="1"/>
</dbReference>
<evidence type="ECO:0000259" key="2">
    <source>
        <dbReference type="PROSITE" id="PS50181"/>
    </source>
</evidence>
<dbReference type="Gene3D" id="1.20.1280.50">
    <property type="match status" value="1"/>
</dbReference>
<protein>
    <recommendedName>
        <fullName evidence="2">F-box domain-containing protein</fullName>
    </recommendedName>
</protein>
<evidence type="ECO:0000256" key="1">
    <source>
        <dbReference type="SAM" id="Phobius"/>
    </source>
</evidence>
<feature type="domain" description="F-box" evidence="2">
    <location>
        <begin position="12"/>
        <end position="48"/>
    </location>
</feature>
<dbReference type="EMBL" id="JBBPBN010000278">
    <property type="protein sequence ID" value="KAK8490653.1"/>
    <property type="molecule type" value="Genomic_DNA"/>
</dbReference>
<comment type="caution">
    <text evidence="3">The sequence shown here is derived from an EMBL/GenBank/DDBJ whole genome shotgun (WGS) entry which is preliminary data.</text>
</comment>
<dbReference type="Proteomes" id="UP001396334">
    <property type="component" value="Unassembled WGS sequence"/>
</dbReference>
<keyword evidence="1" id="KW-0472">Membrane</keyword>
<dbReference type="SMART" id="SM00256">
    <property type="entry name" value="FBOX"/>
    <property type="match status" value="1"/>
</dbReference>
<dbReference type="InterPro" id="IPR053781">
    <property type="entry name" value="F-box_AtFBL13-like"/>
</dbReference>
<organism evidence="3 4">
    <name type="scientific">Hibiscus sabdariffa</name>
    <name type="common">roselle</name>
    <dbReference type="NCBI Taxonomy" id="183260"/>
    <lineage>
        <taxon>Eukaryota</taxon>
        <taxon>Viridiplantae</taxon>
        <taxon>Streptophyta</taxon>
        <taxon>Embryophyta</taxon>
        <taxon>Tracheophyta</taxon>
        <taxon>Spermatophyta</taxon>
        <taxon>Magnoliopsida</taxon>
        <taxon>eudicotyledons</taxon>
        <taxon>Gunneridae</taxon>
        <taxon>Pentapetalae</taxon>
        <taxon>rosids</taxon>
        <taxon>malvids</taxon>
        <taxon>Malvales</taxon>
        <taxon>Malvaceae</taxon>
        <taxon>Malvoideae</taxon>
        <taxon>Hibiscus</taxon>
    </lineage>
</organism>
<gene>
    <name evidence="3" type="ORF">V6N11_038111</name>
</gene>
<dbReference type="Pfam" id="PF00646">
    <property type="entry name" value="F-box"/>
    <property type="match status" value="1"/>
</dbReference>
<keyword evidence="1" id="KW-0812">Transmembrane</keyword>
<dbReference type="PANTHER" id="PTHR31293:SF12">
    <property type="entry name" value="RNI-LIKE SUPERFAMILY PROTEIN"/>
    <property type="match status" value="1"/>
</dbReference>
<dbReference type="InterPro" id="IPR055294">
    <property type="entry name" value="FBL60-like"/>
</dbReference>
<name>A0ABR2AD01_9ROSI</name>
<dbReference type="SUPFAM" id="SSF81383">
    <property type="entry name" value="F-box domain"/>
    <property type="match status" value="1"/>
</dbReference>